<dbReference type="GeneID" id="41961363"/>
<reference evidence="1 2" key="1">
    <citation type="journal article" date="2019" name="Mol. Biol. Evol.">
        <title>Blast fungal genomes show frequent chromosomal changes, gene gains and losses, and effector gene turnover.</title>
        <authorList>
            <person name="Gomez Luciano L.B."/>
            <person name="Jason Tsai I."/>
            <person name="Chuma I."/>
            <person name="Tosa Y."/>
            <person name="Chen Y.H."/>
            <person name="Li J.Y."/>
            <person name="Li M.Y."/>
            <person name="Jade Lu M.Y."/>
            <person name="Nakayashiki H."/>
            <person name="Li W.H."/>
        </authorList>
    </citation>
    <scope>NUCLEOTIDE SEQUENCE [LARGE SCALE GENOMIC DNA]</scope>
    <source>
        <strain evidence="1 2">NI907</strain>
    </source>
</reference>
<name>A0A6P8B6B6_PYRGI</name>
<feature type="non-terminal residue" evidence="2">
    <location>
        <position position="1"/>
    </location>
</feature>
<sequence>HGRRRNWSDWQQPPLFECVRTWRHARILSWCGWMSPLVIGSNRIECRTKKAHRHHASSGDGGRLVTRLAVRGW</sequence>
<dbReference type="AlphaFoldDB" id="A0A6P8B6B6"/>
<proteinExistence type="predicted"/>
<evidence type="ECO:0000313" key="2">
    <source>
        <dbReference type="RefSeq" id="XP_030982554.1"/>
    </source>
</evidence>
<keyword evidence="1" id="KW-1185">Reference proteome</keyword>
<dbReference type="Proteomes" id="UP000515153">
    <property type="component" value="Chromosome I"/>
</dbReference>
<dbReference type="KEGG" id="pgri:PgNI_06430"/>
<gene>
    <name evidence="2" type="ORF">PgNI_06430</name>
</gene>
<reference evidence="2" key="2">
    <citation type="submission" date="2019-10" db="EMBL/GenBank/DDBJ databases">
        <authorList>
            <consortium name="NCBI Genome Project"/>
        </authorList>
    </citation>
    <scope>NUCLEOTIDE SEQUENCE</scope>
    <source>
        <strain evidence="2">NI907</strain>
    </source>
</reference>
<protein>
    <submittedName>
        <fullName evidence="2">Uncharacterized protein</fullName>
    </submittedName>
</protein>
<accession>A0A6P8B6B6</accession>
<organism evidence="1 2">
    <name type="scientific">Pyricularia grisea</name>
    <name type="common">Crabgrass-specific blast fungus</name>
    <name type="synonym">Magnaporthe grisea</name>
    <dbReference type="NCBI Taxonomy" id="148305"/>
    <lineage>
        <taxon>Eukaryota</taxon>
        <taxon>Fungi</taxon>
        <taxon>Dikarya</taxon>
        <taxon>Ascomycota</taxon>
        <taxon>Pezizomycotina</taxon>
        <taxon>Sordariomycetes</taxon>
        <taxon>Sordariomycetidae</taxon>
        <taxon>Magnaporthales</taxon>
        <taxon>Pyriculariaceae</taxon>
        <taxon>Pyricularia</taxon>
    </lineage>
</organism>
<dbReference type="RefSeq" id="XP_030982554.1">
    <property type="nucleotide sequence ID" value="XM_031126454.1"/>
</dbReference>
<reference evidence="2" key="3">
    <citation type="submission" date="2025-08" db="UniProtKB">
        <authorList>
            <consortium name="RefSeq"/>
        </authorList>
    </citation>
    <scope>IDENTIFICATION</scope>
    <source>
        <strain evidence="2">NI907</strain>
    </source>
</reference>
<evidence type="ECO:0000313" key="1">
    <source>
        <dbReference type="Proteomes" id="UP000515153"/>
    </source>
</evidence>